<evidence type="ECO:0000313" key="1">
    <source>
        <dbReference type="EMBL" id="KAL2508462.1"/>
    </source>
</evidence>
<name>A0ABD1T6W9_9LAMI</name>
<evidence type="ECO:0000313" key="3">
    <source>
        <dbReference type="EMBL" id="KAL2508476.1"/>
    </source>
</evidence>
<dbReference type="AlphaFoldDB" id="A0ABD1T6W9"/>
<evidence type="ECO:0000313" key="4">
    <source>
        <dbReference type="Proteomes" id="UP001604277"/>
    </source>
</evidence>
<gene>
    <name evidence="1" type="ORF">Fot_32109</name>
    <name evidence="2" type="ORF">Fot_32111</name>
    <name evidence="3" type="ORF">Fot_32123</name>
</gene>
<dbReference type="EMBL" id="JBFOLJ010000009">
    <property type="protein sequence ID" value="KAL2508476.1"/>
    <property type="molecule type" value="Genomic_DNA"/>
</dbReference>
<dbReference type="Proteomes" id="UP001604277">
    <property type="component" value="Unassembled WGS sequence"/>
</dbReference>
<proteinExistence type="predicted"/>
<evidence type="ECO:0000313" key="2">
    <source>
        <dbReference type="EMBL" id="KAL2508464.1"/>
    </source>
</evidence>
<sequence length="108" mass="12289">MTSVGHRTCLFPHSSYQAHVRASRLFSGPEHERPQDQLHGDKRQPLAFQPLDRFYTPQFPSYASLHLEIEAIGQRYQIVNFFLIVLNFGPHNAPSLLTESRISNSGLA</sequence>
<dbReference type="EMBL" id="JBFOLJ010000009">
    <property type="protein sequence ID" value="KAL2508464.1"/>
    <property type="molecule type" value="Genomic_DNA"/>
</dbReference>
<keyword evidence="4" id="KW-1185">Reference proteome</keyword>
<protein>
    <submittedName>
        <fullName evidence="1">Uncharacterized protein</fullName>
    </submittedName>
</protein>
<reference evidence="4" key="2">
    <citation type="submission" date="2024-07" db="EMBL/GenBank/DDBJ databases">
        <title>Two chromosome-level genome assemblies of Korean endemic species Abeliophyllum distichum and Forsythia ovata (Oleaceae).</title>
        <authorList>
            <person name="Jang H."/>
        </authorList>
    </citation>
    <scope>NUCLEOTIDE SEQUENCE [LARGE SCALE GENOMIC DNA]</scope>
</reference>
<comment type="caution">
    <text evidence="1">The sequence shown here is derived from an EMBL/GenBank/DDBJ whole genome shotgun (WGS) entry which is preliminary data.</text>
</comment>
<accession>A0ABD1T6W9</accession>
<reference evidence="1" key="1">
    <citation type="submission" date="2024-07" db="EMBL/GenBank/DDBJ databases">
        <title>Two chromosome-level genome assemblies of Korean endemic species Abeliophyllum distichum and Forsythia ovata (Oleaceae).</title>
        <authorList>
            <person name="Mun J.H."/>
        </authorList>
    </citation>
    <scope>NUCLEOTIDE SEQUENCE</scope>
    <source>
        <strain evidence="1">KNKB202402200001</strain>
        <tissue evidence="1">Leaf</tissue>
    </source>
</reference>
<organism evidence="1 4">
    <name type="scientific">Forsythia ovata</name>
    <dbReference type="NCBI Taxonomy" id="205694"/>
    <lineage>
        <taxon>Eukaryota</taxon>
        <taxon>Viridiplantae</taxon>
        <taxon>Streptophyta</taxon>
        <taxon>Embryophyta</taxon>
        <taxon>Tracheophyta</taxon>
        <taxon>Spermatophyta</taxon>
        <taxon>Magnoliopsida</taxon>
        <taxon>eudicotyledons</taxon>
        <taxon>Gunneridae</taxon>
        <taxon>Pentapetalae</taxon>
        <taxon>asterids</taxon>
        <taxon>lamiids</taxon>
        <taxon>Lamiales</taxon>
        <taxon>Oleaceae</taxon>
        <taxon>Forsythieae</taxon>
        <taxon>Forsythia</taxon>
    </lineage>
</organism>
<dbReference type="EMBL" id="JBFOLJ010000009">
    <property type="protein sequence ID" value="KAL2508462.1"/>
    <property type="molecule type" value="Genomic_DNA"/>
</dbReference>